<dbReference type="SUPFAM" id="SSF69572">
    <property type="entry name" value="Activating enzymes of the ubiquitin-like proteins"/>
    <property type="match status" value="1"/>
</dbReference>
<keyword evidence="2" id="KW-0548">Nucleotidyltransferase</keyword>
<sequence>MRRPRVKREHVPHRFDDGTVRLGGEVYGIAAEITDRDGWAWDALTMMDGATRVQDIETALAERHPRLGTDGARRLVRELIGTGYVEDAAAGRPEGFTDTEIERYSRNHDYFRRVDLRPESDPWETQRRVMLSRVTVLGAGGTGSHAAWALAAVGVGTLHLVDPDRVEVSNLTRQALYTEADIGRAKAEVAAERIGAVNSSGKFTYDVRRVDTEDALRELVAGSDVFVLCADEPRNDVINKMTNRVCAELGVPWVTAGYNGPLVTVGVYGPDGPCFECVGAGEEAKLKPGWHPDLGGTGAMAPAAGISGQLIANEVVSLVTGTARTAPGFVRGINLIAPDHLVHVRHPARPECPLCSR</sequence>
<dbReference type="InterPro" id="IPR035985">
    <property type="entry name" value="Ubiquitin-activating_enz"/>
</dbReference>
<evidence type="ECO:0000313" key="2">
    <source>
        <dbReference type="EMBL" id="NEB17176.1"/>
    </source>
</evidence>
<dbReference type="AlphaFoldDB" id="A0A6N9UKR5"/>
<evidence type="ECO:0000313" key="3">
    <source>
        <dbReference type="Proteomes" id="UP000469545"/>
    </source>
</evidence>
<dbReference type="EMBL" id="JAAGMB010000255">
    <property type="protein sequence ID" value="NEB17176.1"/>
    <property type="molecule type" value="Genomic_DNA"/>
</dbReference>
<name>A0A6N9UKR5_9ACTN</name>
<dbReference type="GO" id="GO:0004792">
    <property type="term" value="F:thiosulfate-cyanide sulfurtransferase activity"/>
    <property type="evidence" value="ECO:0007669"/>
    <property type="project" value="TreeGrafter"/>
</dbReference>
<dbReference type="Proteomes" id="UP000469545">
    <property type="component" value="Unassembled WGS sequence"/>
</dbReference>
<accession>A0A6N9UKR5</accession>
<protein>
    <submittedName>
        <fullName evidence="2">ThiF family adenylyltransferase</fullName>
    </submittedName>
</protein>
<feature type="domain" description="THIF-type NAD/FAD binding fold" evidence="1">
    <location>
        <begin position="124"/>
        <end position="353"/>
    </location>
</feature>
<dbReference type="PANTHER" id="PTHR10953">
    <property type="entry name" value="UBIQUITIN-ACTIVATING ENZYME E1"/>
    <property type="match status" value="1"/>
</dbReference>
<keyword evidence="3" id="KW-1185">Reference proteome</keyword>
<organism evidence="2 3">
    <name type="scientific">Streptomyces coelicoflavus</name>
    <dbReference type="NCBI Taxonomy" id="285562"/>
    <lineage>
        <taxon>Bacteria</taxon>
        <taxon>Bacillati</taxon>
        <taxon>Actinomycetota</taxon>
        <taxon>Actinomycetes</taxon>
        <taxon>Kitasatosporales</taxon>
        <taxon>Streptomycetaceae</taxon>
        <taxon>Streptomyces</taxon>
    </lineage>
</organism>
<dbReference type="GO" id="GO:0008641">
    <property type="term" value="F:ubiquitin-like modifier activating enzyme activity"/>
    <property type="evidence" value="ECO:0007669"/>
    <property type="project" value="InterPro"/>
</dbReference>
<dbReference type="InterPro" id="IPR045886">
    <property type="entry name" value="ThiF/MoeB/HesA"/>
</dbReference>
<dbReference type="Gene3D" id="3.40.50.720">
    <property type="entry name" value="NAD(P)-binding Rossmann-like Domain"/>
    <property type="match status" value="1"/>
</dbReference>
<dbReference type="PANTHER" id="PTHR10953:SF102">
    <property type="entry name" value="ADENYLYLTRANSFERASE AND SULFURTRANSFERASE MOCS3"/>
    <property type="match status" value="1"/>
</dbReference>
<dbReference type="GO" id="GO:0005829">
    <property type="term" value="C:cytosol"/>
    <property type="evidence" value="ECO:0007669"/>
    <property type="project" value="TreeGrafter"/>
</dbReference>
<comment type="caution">
    <text evidence="2">The sequence shown here is derived from an EMBL/GenBank/DDBJ whole genome shotgun (WGS) entry which is preliminary data.</text>
</comment>
<gene>
    <name evidence="2" type="ORF">G3I46_11705</name>
</gene>
<dbReference type="GO" id="GO:0016779">
    <property type="term" value="F:nucleotidyltransferase activity"/>
    <property type="evidence" value="ECO:0007669"/>
    <property type="project" value="UniProtKB-KW"/>
</dbReference>
<reference evidence="2 3" key="1">
    <citation type="submission" date="2020-01" db="EMBL/GenBank/DDBJ databases">
        <title>Insect and environment-associated Actinomycetes.</title>
        <authorList>
            <person name="Currrie C."/>
            <person name="Chevrette M."/>
            <person name="Carlson C."/>
            <person name="Stubbendieck R."/>
            <person name="Wendt-Pienkowski E."/>
        </authorList>
    </citation>
    <scope>NUCLEOTIDE SEQUENCE [LARGE SCALE GENOMIC DNA]</scope>
    <source>
        <strain evidence="2 3">SID14172</strain>
    </source>
</reference>
<evidence type="ECO:0000259" key="1">
    <source>
        <dbReference type="Pfam" id="PF00899"/>
    </source>
</evidence>
<dbReference type="RefSeq" id="WP_164140106.1">
    <property type="nucleotide sequence ID" value="NZ_JAAGMB010000255.1"/>
</dbReference>
<dbReference type="GO" id="GO:0008146">
    <property type="term" value="F:sulfotransferase activity"/>
    <property type="evidence" value="ECO:0007669"/>
    <property type="project" value="TreeGrafter"/>
</dbReference>
<proteinExistence type="predicted"/>
<dbReference type="InterPro" id="IPR000594">
    <property type="entry name" value="ThiF_NAD_FAD-bd"/>
</dbReference>
<dbReference type="Pfam" id="PF00899">
    <property type="entry name" value="ThiF"/>
    <property type="match status" value="1"/>
</dbReference>
<keyword evidence="2" id="KW-0808">Transferase</keyword>